<dbReference type="EC" id="2.1.1.206" evidence="5 14"/>
<keyword evidence="10 14" id="KW-0949">S-adenosyl-L-methionine</keyword>
<dbReference type="SUPFAM" id="SSF75217">
    <property type="entry name" value="alpha/beta knot"/>
    <property type="match status" value="1"/>
</dbReference>
<dbReference type="InParanoid" id="A0A7L9FL36"/>
<accession>A0A7L9FL36</accession>
<evidence type="ECO:0000313" key="16">
    <source>
        <dbReference type="Proteomes" id="UP000594121"/>
    </source>
</evidence>
<keyword evidence="16" id="KW-1185">Reference proteome</keyword>
<dbReference type="InterPro" id="IPR002845">
    <property type="entry name" value="tRNA_mtfrase_aTrm56"/>
</dbReference>
<dbReference type="GO" id="GO:0005737">
    <property type="term" value="C:cytoplasm"/>
    <property type="evidence" value="ECO:0007669"/>
    <property type="project" value="UniProtKB-SubCell"/>
</dbReference>
<evidence type="ECO:0000256" key="14">
    <source>
        <dbReference type="HAMAP-Rule" id="MF_00077"/>
    </source>
</evidence>
<dbReference type="PANTHER" id="PTHR42197:SF1">
    <property type="entry name" value="TRNA (CYTIDINE(56)-2'-O)-METHYLTRANSFERASE"/>
    <property type="match status" value="1"/>
</dbReference>
<comment type="catalytic activity">
    <reaction evidence="13 14">
        <text>cytidine(56) in tRNA + S-adenosyl-L-methionine = 2'-O-methylcytidine(56) in tRNA + S-adenosyl-L-homocysteine + H(+)</text>
        <dbReference type="Rhea" id="RHEA:42968"/>
        <dbReference type="Rhea" id="RHEA-COMP:10308"/>
        <dbReference type="Rhea" id="RHEA-COMP:10309"/>
        <dbReference type="ChEBI" id="CHEBI:15378"/>
        <dbReference type="ChEBI" id="CHEBI:57856"/>
        <dbReference type="ChEBI" id="CHEBI:59789"/>
        <dbReference type="ChEBI" id="CHEBI:74495"/>
        <dbReference type="ChEBI" id="CHEBI:82748"/>
        <dbReference type="EC" id="2.1.1.206"/>
    </reaction>
</comment>
<evidence type="ECO:0000256" key="12">
    <source>
        <dbReference type="ARBA" id="ARBA00029826"/>
    </source>
</evidence>
<comment type="subunit">
    <text evidence="4 14">Homodimer.</text>
</comment>
<dbReference type="GeneID" id="59149073"/>
<reference evidence="15 16" key="1">
    <citation type="submission" date="2020-10" db="EMBL/GenBank/DDBJ databases">
        <title>Thermofilum lucidum 3507LT sp. nov. a novel member of Thermofilaceae family isolated from Chile hot spring, and proposal of description order Thermofilales.</title>
        <authorList>
            <person name="Zayulina K.S."/>
            <person name="Elcheninov A.G."/>
            <person name="Toshchakov S.V."/>
            <person name="Kublanov I.V."/>
        </authorList>
    </citation>
    <scope>NUCLEOTIDE SEQUENCE [LARGE SCALE GENOMIC DNA]</scope>
    <source>
        <strain evidence="15 16">3507LT</strain>
    </source>
</reference>
<evidence type="ECO:0000256" key="10">
    <source>
        <dbReference type="ARBA" id="ARBA00022691"/>
    </source>
</evidence>
<evidence type="ECO:0000256" key="6">
    <source>
        <dbReference type="ARBA" id="ARBA00013709"/>
    </source>
</evidence>
<name>A0A7L9FL36_9CREN</name>
<evidence type="ECO:0000256" key="3">
    <source>
        <dbReference type="ARBA" id="ARBA00010324"/>
    </source>
</evidence>
<feature type="binding site" evidence="14">
    <location>
        <begin position="114"/>
        <end position="118"/>
    </location>
    <ligand>
        <name>S-adenosyl-L-methionine</name>
        <dbReference type="ChEBI" id="CHEBI:59789"/>
    </ligand>
</feature>
<keyword evidence="11 14" id="KW-0819">tRNA processing</keyword>
<comment type="function">
    <text evidence="1 14">Specifically catalyzes the AdoMet-dependent 2'-O-ribose methylation of cytidine at position 56 in tRNAs.</text>
</comment>
<gene>
    <name evidence="15" type="ORF">IG193_04215</name>
</gene>
<evidence type="ECO:0000256" key="5">
    <source>
        <dbReference type="ARBA" id="ARBA00012624"/>
    </source>
</evidence>
<sequence>MSTVEVYVLRIGHRPVRDHRVTTHVGLVARAFGARGLYLEKSVEKSVIDTIARVCKTWGGEFRVEVVDDPLRFLREWRQMGVVVHLTMYGLNIAEEGVLDLIRSIRGKLLVVVGGEKVPREVYEIADYNIAIGNQPHSEVAALAIFLDRLFSGKELLQEFPRARLKIIPSNRGKRVVRVG</sequence>
<dbReference type="CDD" id="cd18083">
    <property type="entry name" value="aTrm56-like"/>
    <property type="match status" value="1"/>
</dbReference>
<keyword evidence="7 14" id="KW-0963">Cytoplasm</keyword>
<evidence type="ECO:0000256" key="8">
    <source>
        <dbReference type="ARBA" id="ARBA00022603"/>
    </source>
</evidence>
<dbReference type="PANTHER" id="PTHR42197">
    <property type="entry name" value="TRNA (CYTIDINE(56)-2'-O)-METHYLTRANSFERASE"/>
    <property type="match status" value="1"/>
</dbReference>
<dbReference type="KEGG" id="thel:IG193_04215"/>
<evidence type="ECO:0000256" key="11">
    <source>
        <dbReference type="ARBA" id="ARBA00022694"/>
    </source>
</evidence>
<protein>
    <recommendedName>
        <fullName evidence="6 14">tRNA (cytidine(56)-2'-O)-methyltransferase</fullName>
        <ecNumber evidence="5 14">2.1.1.206</ecNumber>
    </recommendedName>
    <alternativeName>
        <fullName evidence="12 14">tRNA ribose 2'-O-methyltransferase aTrm56</fullName>
    </alternativeName>
</protein>
<comment type="subcellular location">
    <subcellularLocation>
        <location evidence="2 14">Cytoplasm</location>
    </subcellularLocation>
</comment>
<feature type="binding site" evidence="14">
    <location>
        <begin position="132"/>
        <end position="139"/>
    </location>
    <ligand>
        <name>S-adenosyl-L-methionine</name>
        <dbReference type="ChEBI" id="CHEBI:59789"/>
    </ligand>
</feature>
<dbReference type="RefSeq" id="WP_192819636.1">
    <property type="nucleotide sequence ID" value="NZ_CP062310.1"/>
</dbReference>
<proteinExistence type="inferred from homology"/>
<dbReference type="AlphaFoldDB" id="A0A7L9FL36"/>
<evidence type="ECO:0000256" key="2">
    <source>
        <dbReference type="ARBA" id="ARBA00004496"/>
    </source>
</evidence>
<evidence type="ECO:0000256" key="4">
    <source>
        <dbReference type="ARBA" id="ARBA00011738"/>
    </source>
</evidence>
<evidence type="ECO:0000256" key="1">
    <source>
        <dbReference type="ARBA" id="ARBA00003959"/>
    </source>
</evidence>
<keyword evidence="8 14" id="KW-0489">Methyltransferase</keyword>
<dbReference type="Gene3D" id="3.40.1280.10">
    <property type="match status" value="1"/>
</dbReference>
<evidence type="ECO:0000256" key="7">
    <source>
        <dbReference type="ARBA" id="ARBA00022490"/>
    </source>
</evidence>
<dbReference type="GO" id="GO:0106059">
    <property type="term" value="F:tRNA (cytidine(56)-2'-O)-methyltransferase activity"/>
    <property type="evidence" value="ECO:0007669"/>
    <property type="project" value="UniProtKB-EC"/>
</dbReference>
<evidence type="ECO:0000256" key="9">
    <source>
        <dbReference type="ARBA" id="ARBA00022679"/>
    </source>
</evidence>
<dbReference type="Pfam" id="PF01994">
    <property type="entry name" value="Trm56"/>
    <property type="match status" value="1"/>
</dbReference>
<dbReference type="HAMAP" id="MF_00077">
    <property type="entry name" value="tRNA_methyltr_aTrm56"/>
    <property type="match status" value="1"/>
</dbReference>
<feature type="binding site" evidence="14">
    <location>
        <position position="86"/>
    </location>
    <ligand>
        <name>S-adenosyl-L-methionine</name>
        <dbReference type="ChEBI" id="CHEBI:59789"/>
    </ligand>
</feature>
<dbReference type="Proteomes" id="UP000594121">
    <property type="component" value="Chromosome"/>
</dbReference>
<organism evidence="15 16">
    <name type="scientific">Infirmifilum lucidum</name>
    <dbReference type="NCBI Taxonomy" id="2776706"/>
    <lineage>
        <taxon>Archaea</taxon>
        <taxon>Thermoproteota</taxon>
        <taxon>Thermoprotei</taxon>
        <taxon>Thermofilales</taxon>
        <taxon>Thermofilaceae</taxon>
        <taxon>Infirmifilum</taxon>
    </lineage>
</organism>
<evidence type="ECO:0000313" key="15">
    <source>
        <dbReference type="EMBL" id="QOJ79664.1"/>
    </source>
</evidence>
<comment type="similarity">
    <text evidence="3 14">Belongs to the aTrm56 family.</text>
</comment>
<dbReference type="InterPro" id="IPR029028">
    <property type="entry name" value="Alpha/beta_knot_MTases"/>
</dbReference>
<dbReference type="PIRSF" id="PIRSF016123">
    <property type="entry name" value="UCP016123"/>
    <property type="match status" value="1"/>
</dbReference>
<dbReference type="GO" id="GO:0002128">
    <property type="term" value="P:tRNA nucleoside ribose methylation"/>
    <property type="evidence" value="ECO:0007669"/>
    <property type="project" value="UniProtKB-UniRule"/>
</dbReference>
<dbReference type="InterPro" id="IPR029026">
    <property type="entry name" value="tRNA_m1G_MTases_N"/>
</dbReference>
<keyword evidence="9 14" id="KW-0808">Transferase</keyword>
<evidence type="ECO:0000256" key="13">
    <source>
        <dbReference type="ARBA" id="ARBA00047792"/>
    </source>
</evidence>
<dbReference type="NCBIfam" id="NF003048">
    <property type="entry name" value="PRK03958.1"/>
    <property type="match status" value="1"/>
</dbReference>
<dbReference type="EMBL" id="CP062310">
    <property type="protein sequence ID" value="QOJ79664.1"/>
    <property type="molecule type" value="Genomic_DNA"/>
</dbReference>